<evidence type="ECO:0000313" key="1">
    <source>
        <dbReference type="EMBL" id="GBP52019.1"/>
    </source>
</evidence>
<dbReference type="Proteomes" id="UP000299102">
    <property type="component" value="Unassembled WGS sequence"/>
</dbReference>
<accession>A0A4C1WNX8</accession>
<dbReference type="AlphaFoldDB" id="A0A4C1WNX8"/>
<gene>
    <name evidence="1" type="ORF">EVAR_45869_1</name>
</gene>
<sequence>MFPGYVAALVARLVSSPRHVLRGLKSKPLSLILMDTKKDCREDESAVYLIRNDVYMLRVRPPTRRAEKTKFTLRRIHKNIFRRRSYPYRGGHVHNILAGVRSDRGDDAFRAPHAESPTFDCDLDPTLVFDINSGSTFNSDLGSVLDSVPSSAFNSDSAPSQFRFGRNRGK</sequence>
<dbReference type="EMBL" id="BGZK01000593">
    <property type="protein sequence ID" value="GBP52019.1"/>
    <property type="molecule type" value="Genomic_DNA"/>
</dbReference>
<organism evidence="1 2">
    <name type="scientific">Eumeta variegata</name>
    <name type="common">Bagworm moth</name>
    <name type="synonym">Eumeta japonica</name>
    <dbReference type="NCBI Taxonomy" id="151549"/>
    <lineage>
        <taxon>Eukaryota</taxon>
        <taxon>Metazoa</taxon>
        <taxon>Ecdysozoa</taxon>
        <taxon>Arthropoda</taxon>
        <taxon>Hexapoda</taxon>
        <taxon>Insecta</taxon>
        <taxon>Pterygota</taxon>
        <taxon>Neoptera</taxon>
        <taxon>Endopterygota</taxon>
        <taxon>Lepidoptera</taxon>
        <taxon>Glossata</taxon>
        <taxon>Ditrysia</taxon>
        <taxon>Tineoidea</taxon>
        <taxon>Psychidae</taxon>
        <taxon>Oiketicinae</taxon>
        <taxon>Eumeta</taxon>
    </lineage>
</organism>
<evidence type="ECO:0000313" key="2">
    <source>
        <dbReference type="Proteomes" id="UP000299102"/>
    </source>
</evidence>
<comment type="caution">
    <text evidence="1">The sequence shown here is derived from an EMBL/GenBank/DDBJ whole genome shotgun (WGS) entry which is preliminary data.</text>
</comment>
<reference evidence="1 2" key="1">
    <citation type="journal article" date="2019" name="Commun. Biol.">
        <title>The bagworm genome reveals a unique fibroin gene that provides high tensile strength.</title>
        <authorList>
            <person name="Kono N."/>
            <person name="Nakamura H."/>
            <person name="Ohtoshi R."/>
            <person name="Tomita M."/>
            <person name="Numata K."/>
            <person name="Arakawa K."/>
        </authorList>
    </citation>
    <scope>NUCLEOTIDE SEQUENCE [LARGE SCALE GENOMIC DNA]</scope>
</reference>
<name>A0A4C1WNX8_EUMVA</name>
<protein>
    <submittedName>
        <fullName evidence="1">Uncharacterized protein</fullName>
    </submittedName>
</protein>
<proteinExistence type="predicted"/>
<keyword evidence="2" id="KW-1185">Reference proteome</keyword>